<comment type="caution">
    <text evidence="1">The sequence shown here is derived from an EMBL/GenBank/DDBJ whole genome shotgun (WGS) entry which is preliminary data.</text>
</comment>
<dbReference type="RefSeq" id="WP_212919098.1">
    <property type="nucleotide sequence ID" value="NZ_BORP01000001.1"/>
</dbReference>
<proteinExistence type="predicted"/>
<sequence>MEIIIKKYNNSYKEELRELIIQANGELSLLNLVEGNRSTSKGSFIALRKEKMIGLITSWKSIFHPYCTYFRCIALPEYLDCLDRLLAEMEGSLSKGDYPLQISLDENSILGNYFSRLNLKIIRKTYLPSLDLSVSSQGMLPVALQRIKSLRELETRPDIITQLTKLVKRNYEETHFVNPVADLTLDKWKEMIWAEDILLDGSYVYLNEKGDGILAYSFLHKSDQQGTVELGWSGASDLSEIDILSILLEKQIYYSQLHGYRFLEGEFDTTSPYAMHMLKSKPFPREPVLITFQKEKEND</sequence>
<name>A0A920C4F0_9BACI</name>
<organism evidence="1 2">
    <name type="scientific">Ornithinibacillus bavariensis</name>
    <dbReference type="NCBI Taxonomy" id="545502"/>
    <lineage>
        <taxon>Bacteria</taxon>
        <taxon>Bacillati</taxon>
        <taxon>Bacillota</taxon>
        <taxon>Bacilli</taxon>
        <taxon>Bacillales</taxon>
        <taxon>Bacillaceae</taxon>
        <taxon>Ornithinibacillus</taxon>
    </lineage>
</organism>
<evidence type="ECO:0000313" key="2">
    <source>
        <dbReference type="Proteomes" id="UP000676917"/>
    </source>
</evidence>
<evidence type="ECO:0000313" key="1">
    <source>
        <dbReference type="EMBL" id="GIO25555.1"/>
    </source>
</evidence>
<dbReference type="AlphaFoldDB" id="A0A920C4F0"/>
<dbReference type="EMBL" id="BORP01000001">
    <property type="protein sequence ID" value="GIO25555.1"/>
    <property type="molecule type" value="Genomic_DNA"/>
</dbReference>
<protein>
    <recommendedName>
        <fullName evidence="3">GNAT family acetyltransferase</fullName>
    </recommendedName>
</protein>
<evidence type="ECO:0008006" key="3">
    <source>
        <dbReference type="Google" id="ProtNLM"/>
    </source>
</evidence>
<reference evidence="1" key="1">
    <citation type="submission" date="2021-03" db="EMBL/GenBank/DDBJ databases">
        <title>Antimicrobial resistance genes in bacteria isolated from Japanese honey, and their potential for conferring macrolide and lincosamide resistance in the American foulbrood pathogen Paenibacillus larvae.</title>
        <authorList>
            <person name="Okamoto M."/>
            <person name="Kumagai M."/>
            <person name="Kanamori H."/>
            <person name="Takamatsu D."/>
        </authorList>
    </citation>
    <scope>NUCLEOTIDE SEQUENCE</scope>
    <source>
        <strain evidence="1">J43TS3</strain>
    </source>
</reference>
<keyword evidence="2" id="KW-1185">Reference proteome</keyword>
<accession>A0A920C4F0</accession>
<dbReference type="Proteomes" id="UP000676917">
    <property type="component" value="Unassembled WGS sequence"/>
</dbReference>
<gene>
    <name evidence="1" type="ORF">J43TS3_01660</name>
</gene>